<protein>
    <submittedName>
        <fullName evidence="1">Uncharacterized protein</fullName>
    </submittedName>
</protein>
<gene>
    <name evidence="1" type="ORF">CBM2589_B120109</name>
</gene>
<reference evidence="1 2" key="1">
    <citation type="submission" date="2018-01" db="EMBL/GenBank/DDBJ databases">
        <authorList>
            <person name="Clerissi C."/>
        </authorList>
    </citation>
    <scope>NUCLEOTIDE SEQUENCE [LARGE SCALE GENOMIC DNA]</scope>
    <source>
        <strain evidence="1">Cupriavidus taiwanensis STM 3521</strain>
    </source>
</reference>
<dbReference type="Proteomes" id="UP000256297">
    <property type="component" value="Chromosome CBM2589_b"/>
</dbReference>
<dbReference type="AlphaFoldDB" id="A0A975WTX6"/>
<accession>A0A975WTX6</accession>
<sequence length="37" mass="4306">MEPRKTSVLPGFFVWTAGIQDPDPGTHFSMGYLRYRF</sequence>
<dbReference type="EMBL" id="OFSP01000004">
    <property type="protein sequence ID" value="SOY44146.1"/>
    <property type="molecule type" value="Genomic_DNA"/>
</dbReference>
<proteinExistence type="predicted"/>
<comment type="caution">
    <text evidence="1">The sequence shown here is derived from an EMBL/GenBank/DDBJ whole genome shotgun (WGS) entry which is preliminary data.</text>
</comment>
<evidence type="ECO:0000313" key="1">
    <source>
        <dbReference type="EMBL" id="SOY44146.1"/>
    </source>
</evidence>
<organism evidence="1 2">
    <name type="scientific">Cupriavidus taiwanensis</name>
    <dbReference type="NCBI Taxonomy" id="164546"/>
    <lineage>
        <taxon>Bacteria</taxon>
        <taxon>Pseudomonadati</taxon>
        <taxon>Pseudomonadota</taxon>
        <taxon>Betaproteobacteria</taxon>
        <taxon>Burkholderiales</taxon>
        <taxon>Burkholderiaceae</taxon>
        <taxon>Cupriavidus</taxon>
    </lineage>
</organism>
<evidence type="ECO:0000313" key="2">
    <source>
        <dbReference type="Proteomes" id="UP000256297"/>
    </source>
</evidence>
<name>A0A975WTX6_9BURK</name>